<evidence type="ECO:0000256" key="1">
    <source>
        <dbReference type="SAM" id="MobiDB-lite"/>
    </source>
</evidence>
<sequence>MPNNFALAVSPNKEGVPRLEPALNLASIESMPSNAPEPSDEVYESLADRFFGTAGRAADPLTITASSPGTTILFNPESVATDHTLTPVARGKALFTRIVGYVASTLASGGADAASARAAAVALATQLGTPEFAELPRLAATSALPASLTGSPRSATRIALTLEGKVQVGCEFLWTPPVDSSPPAYGAVETEKSDPQEFTLLVKSAIWLEREIGAVSSAQAVGAARFVWHVQVESASRANFGAGPDAELKSGGLGLENHVCEALARVWGNAGFRVVPPRGVGGPPGDKESCATVGLGVVGAANWVAPRQPEESAGDRGAPPLGEGGAAERAAPPSPKGGAALPGALSRASASRPDGPGPVPVSMRAAPHEPQVPASSASAAKQAAAGARGWWTPTLYGSWLAAAAAYLTGTAVQFFEKLQALGAAATMLIYPVMQGGAIAEVVTVWWQGRKQAAEQRTRDEDLAKVGTQADRFRAEDAAYKLKMTLLKAQAGEQPAGGGALKSPEVAVDEGGQTEATQRAVGAEARPVRPRVEDARAALERTELTTLSAVAGLPARANRVWYVRDVYVQAGATVVRLLNWAGTKFGFLISPLLGAFTGLFGAVGGVLHIVQGTFERTRAMQDTATLKRFNAEVLGLASGEDDALQAATLKAAPSTGAPLTAAPLTAALSTADISRARLVQLDRRLREDSPGMPGKEHFRTLLEGSEEYDLSVASKLADVVLAKLSKNAEHMMEAAARQRRNANIRIGFGGGSVVCSLVLGVFAYLGIGGLLAVGFVTAVVTLAVGWLGFAVAEWVRAGRDKKQVGAPADAELEKIRGWADADLTTLEEKFLAEKDPEEFFVGALMARYLALSTNVDAQEESSATLDAQQPNRSRRFSKLRVKVTKRMCIQAAIDEFRALREVSDAAVKNPDKTEFVEIVTSITQHIEGKRGLERRLAAAANLTTVNAAA</sequence>
<dbReference type="KEGG" id="pox:MB84_31535"/>
<dbReference type="Proteomes" id="UP000035050">
    <property type="component" value="Plasmid pPO70-1"/>
</dbReference>
<geneLocation type="plasmid" evidence="3 4">
    <name>pPO70-1</name>
</geneLocation>
<keyword evidence="2" id="KW-0812">Transmembrane</keyword>
<feature type="compositionally biased region" description="Low complexity" evidence="1">
    <location>
        <begin position="316"/>
        <end position="331"/>
    </location>
</feature>
<accession>A0A192B198</accession>
<gene>
    <name evidence="3" type="ORF">MB84_31535</name>
</gene>
<evidence type="ECO:0000256" key="2">
    <source>
        <dbReference type="SAM" id="Phobius"/>
    </source>
</evidence>
<keyword evidence="2" id="KW-1133">Transmembrane helix</keyword>
<feature type="transmembrane region" description="Helical" evidence="2">
    <location>
        <begin position="584"/>
        <end position="609"/>
    </location>
</feature>
<evidence type="ECO:0000313" key="4">
    <source>
        <dbReference type="Proteomes" id="UP000035050"/>
    </source>
</evidence>
<keyword evidence="3" id="KW-0614">Plasmid</keyword>
<dbReference type="RefSeq" id="WP_052654204.1">
    <property type="nucleotide sequence ID" value="NZ_CP011518.2"/>
</dbReference>
<feature type="transmembrane region" description="Helical" evidence="2">
    <location>
        <begin position="745"/>
        <end position="764"/>
    </location>
</feature>
<dbReference type="AlphaFoldDB" id="A0A192B198"/>
<reference evidence="3" key="1">
    <citation type="submission" date="2016-06" db="EMBL/GenBank/DDBJ databases">
        <title>Pandoraea oxalativorans DSM 23570 Genome Sequencing.</title>
        <authorList>
            <person name="Ee R."/>
            <person name="Lim Y.-L."/>
            <person name="Yong D."/>
            <person name="Yin W.-F."/>
            <person name="Chan K.-G."/>
        </authorList>
    </citation>
    <scope>NUCLEOTIDE SEQUENCE</scope>
    <source>
        <strain evidence="3">DSM 23570</strain>
        <plasmid evidence="3">pPO70-1</plasmid>
    </source>
</reference>
<dbReference type="EMBL" id="CP011518">
    <property type="protein sequence ID" value="ANJ86797.1"/>
    <property type="molecule type" value="Genomic_DNA"/>
</dbReference>
<organism evidence="3 4">
    <name type="scientific">Pandoraea oxalativorans</name>
    <dbReference type="NCBI Taxonomy" id="573737"/>
    <lineage>
        <taxon>Bacteria</taxon>
        <taxon>Pseudomonadati</taxon>
        <taxon>Pseudomonadota</taxon>
        <taxon>Betaproteobacteria</taxon>
        <taxon>Burkholderiales</taxon>
        <taxon>Burkholderiaceae</taxon>
        <taxon>Pandoraea</taxon>
    </lineage>
</organism>
<dbReference type="OrthoDB" id="9818231at2"/>
<evidence type="ECO:0000313" key="3">
    <source>
        <dbReference type="EMBL" id="ANJ86797.1"/>
    </source>
</evidence>
<feature type="region of interest" description="Disordered" evidence="1">
    <location>
        <begin position="307"/>
        <end position="379"/>
    </location>
</feature>
<protein>
    <submittedName>
        <fullName evidence="3">Uncharacterized protein</fullName>
    </submittedName>
</protein>
<name>A0A192B198_9BURK</name>
<keyword evidence="2" id="KW-0472">Membrane</keyword>
<keyword evidence="4" id="KW-1185">Reference proteome</keyword>
<feature type="transmembrane region" description="Helical" evidence="2">
    <location>
        <begin position="770"/>
        <end position="791"/>
    </location>
</feature>
<proteinExistence type="predicted"/>